<organism evidence="2 3">
    <name type="scientific">Hibiscus sabdariffa</name>
    <name type="common">roselle</name>
    <dbReference type="NCBI Taxonomy" id="183260"/>
    <lineage>
        <taxon>Eukaryota</taxon>
        <taxon>Viridiplantae</taxon>
        <taxon>Streptophyta</taxon>
        <taxon>Embryophyta</taxon>
        <taxon>Tracheophyta</taxon>
        <taxon>Spermatophyta</taxon>
        <taxon>Magnoliopsida</taxon>
        <taxon>eudicotyledons</taxon>
        <taxon>Gunneridae</taxon>
        <taxon>Pentapetalae</taxon>
        <taxon>rosids</taxon>
        <taxon>malvids</taxon>
        <taxon>Malvales</taxon>
        <taxon>Malvaceae</taxon>
        <taxon>Malvoideae</taxon>
        <taxon>Hibiscus</taxon>
    </lineage>
</organism>
<dbReference type="EMBL" id="JBBPBN010000045">
    <property type="protein sequence ID" value="KAK8996288.1"/>
    <property type="molecule type" value="Genomic_DNA"/>
</dbReference>
<dbReference type="Gene3D" id="3.30.420.10">
    <property type="entry name" value="Ribonuclease H-like superfamily/Ribonuclease H"/>
    <property type="match status" value="1"/>
</dbReference>
<sequence>MVLTCASGGGQITMVLNLNRHIIDVLHIWKLQIPCGITYGSCRFHSTDCARLKQIWHKTVPPSLSGTLFSTSIKVWLRQNLCSNILFHNTISWKLVFASVLWQFWKNRNDAVFAESSAPVECVLSRSITWAHYYYDGWLQPTLAVNHSPATIPWSNPESGWFCLNVDGVVSLKTGKATIGGLLRDNAENFIFGFSKFIGCTNSLHAELWSLYVGLQLAWDHGVNFLQVQTDCKQVLELLRDPHVESCSISLVRNIHQF</sequence>
<dbReference type="InterPro" id="IPR053151">
    <property type="entry name" value="RNase_H-like"/>
</dbReference>
<reference evidence="2 3" key="1">
    <citation type="journal article" date="2024" name="G3 (Bethesda)">
        <title>Genome assembly of Hibiscus sabdariffa L. provides insights into metabolisms of medicinal natural products.</title>
        <authorList>
            <person name="Kim T."/>
        </authorList>
    </citation>
    <scope>NUCLEOTIDE SEQUENCE [LARGE SCALE GENOMIC DNA]</scope>
    <source>
        <strain evidence="2">TK-2024</strain>
        <tissue evidence="2">Old leaves</tissue>
    </source>
</reference>
<feature type="domain" description="RNase H type-1" evidence="1">
    <location>
        <begin position="165"/>
        <end position="243"/>
    </location>
</feature>
<name>A0ABR2Q6I3_9ROSI</name>
<proteinExistence type="predicted"/>
<dbReference type="InterPro" id="IPR036397">
    <property type="entry name" value="RNaseH_sf"/>
</dbReference>
<dbReference type="Proteomes" id="UP001396334">
    <property type="component" value="Unassembled WGS sequence"/>
</dbReference>
<comment type="caution">
    <text evidence="2">The sequence shown here is derived from an EMBL/GenBank/DDBJ whole genome shotgun (WGS) entry which is preliminary data.</text>
</comment>
<gene>
    <name evidence="2" type="ORF">V6N11_076528</name>
</gene>
<dbReference type="CDD" id="cd06222">
    <property type="entry name" value="RNase_H_like"/>
    <property type="match status" value="1"/>
</dbReference>
<evidence type="ECO:0000313" key="2">
    <source>
        <dbReference type="EMBL" id="KAK8996288.1"/>
    </source>
</evidence>
<dbReference type="Pfam" id="PF13456">
    <property type="entry name" value="RVT_3"/>
    <property type="match status" value="1"/>
</dbReference>
<dbReference type="InterPro" id="IPR044730">
    <property type="entry name" value="RNase_H-like_dom_plant"/>
</dbReference>
<dbReference type="PANTHER" id="PTHR47723:SF19">
    <property type="entry name" value="POLYNUCLEOTIDYL TRANSFERASE, RIBONUCLEASE H-LIKE SUPERFAMILY PROTEIN"/>
    <property type="match status" value="1"/>
</dbReference>
<accession>A0ABR2Q6I3</accession>
<dbReference type="SUPFAM" id="SSF53098">
    <property type="entry name" value="Ribonuclease H-like"/>
    <property type="match status" value="1"/>
</dbReference>
<evidence type="ECO:0000313" key="3">
    <source>
        <dbReference type="Proteomes" id="UP001396334"/>
    </source>
</evidence>
<keyword evidence="3" id="KW-1185">Reference proteome</keyword>
<dbReference type="InterPro" id="IPR002156">
    <property type="entry name" value="RNaseH_domain"/>
</dbReference>
<evidence type="ECO:0000259" key="1">
    <source>
        <dbReference type="Pfam" id="PF13456"/>
    </source>
</evidence>
<dbReference type="PANTHER" id="PTHR47723">
    <property type="entry name" value="OS05G0353850 PROTEIN"/>
    <property type="match status" value="1"/>
</dbReference>
<dbReference type="InterPro" id="IPR012337">
    <property type="entry name" value="RNaseH-like_sf"/>
</dbReference>
<protein>
    <recommendedName>
        <fullName evidence="1">RNase H type-1 domain-containing protein</fullName>
    </recommendedName>
</protein>